<feature type="domain" description="Legume lectin" evidence="3">
    <location>
        <begin position="2"/>
        <end position="153"/>
    </location>
</feature>
<dbReference type="EnsemblPlants" id="Solyc10g047708.1.1">
    <property type="protein sequence ID" value="Solyc10g047708.1.1"/>
    <property type="gene ID" value="Solyc10g047708.1"/>
</dbReference>
<dbReference type="STRING" id="4081.A0A3Q7IFC6"/>
<dbReference type="InterPro" id="IPR001220">
    <property type="entry name" value="Legume_lectin_dom"/>
</dbReference>
<proteinExistence type="inferred from homology"/>
<dbReference type="PANTHER" id="PTHR32401">
    <property type="entry name" value="CONCANAVALIN A-LIKE LECTIN FAMILY PROTEIN"/>
    <property type="match status" value="1"/>
</dbReference>
<dbReference type="Pfam" id="PF00139">
    <property type="entry name" value="Lectin_legB"/>
    <property type="match status" value="1"/>
</dbReference>
<accession>A0A3Q7IFC6</accession>
<dbReference type="OMA" id="GANTESH"/>
<name>A0A3Q7IFC6_SOLLC</name>
<evidence type="ECO:0000313" key="5">
    <source>
        <dbReference type="Proteomes" id="UP000004994"/>
    </source>
</evidence>
<reference evidence="4" key="1">
    <citation type="journal article" date="2012" name="Nature">
        <title>The tomato genome sequence provides insights into fleshy fruit evolution.</title>
        <authorList>
            <consortium name="Tomato Genome Consortium"/>
        </authorList>
    </citation>
    <scope>NUCLEOTIDE SEQUENCE [LARGE SCALE GENOMIC DNA]</scope>
    <source>
        <strain evidence="4">cv. Heinz 1706</strain>
    </source>
</reference>
<evidence type="ECO:0000256" key="2">
    <source>
        <dbReference type="ARBA" id="ARBA00022734"/>
    </source>
</evidence>
<evidence type="ECO:0000259" key="3">
    <source>
        <dbReference type="Pfam" id="PF00139"/>
    </source>
</evidence>
<dbReference type="InParanoid" id="A0A3Q7IFC6"/>
<dbReference type="Gene3D" id="2.60.120.200">
    <property type="match status" value="1"/>
</dbReference>
<evidence type="ECO:0000256" key="1">
    <source>
        <dbReference type="ARBA" id="ARBA00007606"/>
    </source>
</evidence>
<keyword evidence="2" id="KW-0430">Lectin</keyword>
<dbReference type="AlphaFoldDB" id="A0A3Q7IFC6"/>
<dbReference type="PANTHER" id="PTHR32401:SF49">
    <property type="entry name" value="OS10G0129200 PROTEIN"/>
    <property type="match status" value="1"/>
</dbReference>
<keyword evidence="5" id="KW-1185">Reference proteome</keyword>
<evidence type="ECO:0000313" key="4">
    <source>
        <dbReference type="EnsemblPlants" id="Solyc10g047708.1.1"/>
    </source>
</evidence>
<dbReference type="SUPFAM" id="SSF49899">
    <property type="entry name" value="Concanavalin A-like lectins/glucanases"/>
    <property type="match status" value="1"/>
</dbReference>
<sequence>MAMLHKNVVIYLTKNDSEFNIGRATYFKTLYLWDKASGSVKDLSTHFSFRINSQGRNLYAYVLTYFLAPAVPVIPDTHFAAGEGLGLATVYQQYSSKNHHFVAVEFDIFWNSYDPRDNHVGIDINSMQFVVNVTWFSGTPNCTRTDTWITYNSI</sequence>
<dbReference type="InterPro" id="IPR013320">
    <property type="entry name" value="ConA-like_dom_sf"/>
</dbReference>
<dbReference type="Proteomes" id="UP000004994">
    <property type="component" value="Chromosome 10"/>
</dbReference>
<reference evidence="4" key="2">
    <citation type="submission" date="2019-01" db="UniProtKB">
        <authorList>
            <consortium name="EnsemblPlants"/>
        </authorList>
    </citation>
    <scope>IDENTIFICATION</scope>
    <source>
        <strain evidence="4">cv. Heinz 1706</strain>
    </source>
</reference>
<dbReference type="GO" id="GO:0030246">
    <property type="term" value="F:carbohydrate binding"/>
    <property type="evidence" value="ECO:0007669"/>
    <property type="project" value="UniProtKB-KW"/>
</dbReference>
<comment type="similarity">
    <text evidence="1">Belongs to the leguminous lectin family.</text>
</comment>
<organism evidence="4">
    <name type="scientific">Solanum lycopersicum</name>
    <name type="common">Tomato</name>
    <name type="synonym">Lycopersicon esculentum</name>
    <dbReference type="NCBI Taxonomy" id="4081"/>
    <lineage>
        <taxon>Eukaryota</taxon>
        <taxon>Viridiplantae</taxon>
        <taxon>Streptophyta</taxon>
        <taxon>Embryophyta</taxon>
        <taxon>Tracheophyta</taxon>
        <taxon>Spermatophyta</taxon>
        <taxon>Magnoliopsida</taxon>
        <taxon>eudicotyledons</taxon>
        <taxon>Gunneridae</taxon>
        <taxon>Pentapetalae</taxon>
        <taxon>asterids</taxon>
        <taxon>lamiids</taxon>
        <taxon>Solanales</taxon>
        <taxon>Solanaceae</taxon>
        <taxon>Solanoideae</taxon>
        <taxon>Solaneae</taxon>
        <taxon>Solanum</taxon>
        <taxon>Solanum subgen. Lycopersicon</taxon>
    </lineage>
</organism>
<dbReference type="Gramene" id="Solyc10g047708.1.1">
    <property type="protein sequence ID" value="Solyc10g047708.1.1"/>
    <property type="gene ID" value="Solyc10g047708.1"/>
</dbReference>
<protein>
    <recommendedName>
        <fullName evidence="3">Legume lectin domain-containing protein</fullName>
    </recommendedName>
</protein>
<dbReference type="InterPro" id="IPR050258">
    <property type="entry name" value="Leguminous_Lectin"/>
</dbReference>